<evidence type="ECO:0000313" key="1">
    <source>
        <dbReference type="EMBL" id="EDN56017.1"/>
    </source>
</evidence>
<reference evidence="2" key="1">
    <citation type="submission" date="2006-10" db="EMBL/GenBank/DDBJ databases">
        <authorList>
            <person name="Heidelberg J."/>
            <person name="Sebastian Y."/>
        </authorList>
    </citation>
    <scope>NUCLEOTIDE SEQUENCE [LARGE SCALE GENOMIC DNA]</scope>
    <source>
        <strain evidence="2">EX25</strain>
    </source>
</reference>
<sequence>MIKTERLYGYVLLCMPKSSMIRCSLLC</sequence>
<protein>
    <submittedName>
        <fullName evidence="1">Uncharacterized protein</fullName>
    </submittedName>
</protein>
<dbReference type="Proteomes" id="UP000242664">
    <property type="component" value="Unassembled WGS sequence"/>
</dbReference>
<keyword evidence="2" id="KW-1185">Reference proteome</keyword>
<name>A0ABM9WRK2_VIBAE</name>
<accession>A0ABM9WRK2</accession>
<gene>
    <name evidence="1" type="ORF">VEx25_1646</name>
</gene>
<proteinExistence type="predicted"/>
<organism evidence="1 2">
    <name type="scientific">Vibrio antiquarius (strain Ex25)</name>
    <dbReference type="NCBI Taxonomy" id="150340"/>
    <lineage>
        <taxon>Bacteria</taxon>
        <taxon>Pseudomonadati</taxon>
        <taxon>Pseudomonadota</taxon>
        <taxon>Gammaproteobacteria</taxon>
        <taxon>Vibrionales</taxon>
        <taxon>Vibrionaceae</taxon>
        <taxon>Vibrio</taxon>
        <taxon>Vibrio diabolicus subgroup</taxon>
    </lineage>
</organism>
<feature type="non-terminal residue" evidence="1">
    <location>
        <position position="27"/>
    </location>
</feature>
<evidence type="ECO:0000313" key="2">
    <source>
        <dbReference type="Proteomes" id="UP000242664"/>
    </source>
</evidence>
<dbReference type="EMBL" id="DS267853">
    <property type="protein sequence ID" value="EDN56017.1"/>
    <property type="molecule type" value="Genomic_DNA"/>
</dbReference>